<comment type="caution">
    <text evidence="1">The sequence shown here is derived from an EMBL/GenBank/DDBJ whole genome shotgun (WGS) entry which is preliminary data.</text>
</comment>
<accession>A0ABR1PT57</accession>
<protein>
    <recommendedName>
        <fullName evidence="3">VWFA domain-containing protein</fullName>
    </recommendedName>
</protein>
<dbReference type="EMBL" id="JAQQWE010000010">
    <property type="protein sequence ID" value="KAK7937603.1"/>
    <property type="molecule type" value="Genomic_DNA"/>
</dbReference>
<dbReference type="Proteomes" id="UP001391051">
    <property type="component" value="Unassembled WGS sequence"/>
</dbReference>
<evidence type="ECO:0000313" key="2">
    <source>
        <dbReference type="Proteomes" id="UP001391051"/>
    </source>
</evidence>
<sequence>MADVVKSAFEDPLNTKRTLSLISTDGSPDKNGPTMESTTENAIMALHNAGLDPRRYIGVSYIIITNELRTMCDYLKIEGRT</sequence>
<dbReference type="RefSeq" id="XP_066692931.1">
    <property type="nucleotide sequence ID" value="XM_066850693.1"/>
</dbReference>
<proteinExistence type="predicted"/>
<evidence type="ECO:0000313" key="1">
    <source>
        <dbReference type="EMBL" id="KAK7937603.1"/>
    </source>
</evidence>
<gene>
    <name evidence="1" type="ORF">PG986_014471</name>
</gene>
<dbReference type="GeneID" id="92083755"/>
<organism evidence="1 2">
    <name type="scientific">Apiospora aurea</name>
    <dbReference type="NCBI Taxonomy" id="335848"/>
    <lineage>
        <taxon>Eukaryota</taxon>
        <taxon>Fungi</taxon>
        <taxon>Dikarya</taxon>
        <taxon>Ascomycota</taxon>
        <taxon>Pezizomycotina</taxon>
        <taxon>Sordariomycetes</taxon>
        <taxon>Xylariomycetidae</taxon>
        <taxon>Amphisphaeriales</taxon>
        <taxon>Apiosporaceae</taxon>
        <taxon>Apiospora</taxon>
    </lineage>
</organism>
<evidence type="ECO:0008006" key="3">
    <source>
        <dbReference type="Google" id="ProtNLM"/>
    </source>
</evidence>
<keyword evidence="2" id="KW-1185">Reference proteome</keyword>
<reference evidence="1 2" key="1">
    <citation type="submission" date="2023-01" db="EMBL/GenBank/DDBJ databases">
        <title>Analysis of 21 Apiospora genomes using comparative genomics revels a genus with tremendous synthesis potential of carbohydrate active enzymes and secondary metabolites.</title>
        <authorList>
            <person name="Sorensen T."/>
        </authorList>
    </citation>
    <scope>NUCLEOTIDE SEQUENCE [LARGE SCALE GENOMIC DNA]</scope>
    <source>
        <strain evidence="1 2">CBS 24483</strain>
    </source>
</reference>
<name>A0ABR1PT57_9PEZI</name>